<sequence>MQTHANTHAPKGSRAGDPASGSNASALAAGARPTGGSDASTVETGNRSRAWALINNTRRQHVDIGSRGECFERDPIRYMRTVLSLGWSAEDDMVMLPTRHMDPTYAEVLVWPVASDDAASSSTASTSGDGSYDDDDGTSDDDRSDWSDDTSDSGGEYDDEDDRAYSSDYDDAGGGSGAAGSRPLARDGNGAVAHPNAAVARSGTTAGSGRGR</sequence>
<feature type="compositionally biased region" description="Low complexity" evidence="1">
    <location>
        <begin position="19"/>
        <end position="31"/>
    </location>
</feature>
<gene>
    <name evidence="2" type="ORF">pkur_cds_301</name>
</gene>
<accession>A0AA95J7K2</accession>
<dbReference type="Proteomes" id="UP001185135">
    <property type="component" value="Segment"/>
</dbReference>
<feature type="region of interest" description="Disordered" evidence="1">
    <location>
        <begin position="116"/>
        <end position="212"/>
    </location>
</feature>
<evidence type="ECO:0000256" key="1">
    <source>
        <dbReference type="SAM" id="MobiDB-lite"/>
    </source>
</evidence>
<feature type="compositionally biased region" description="Acidic residues" evidence="1">
    <location>
        <begin position="147"/>
        <end position="162"/>
    </location>
</feature>
<dbReference type="EMBL" id="ON887157">
    <property type="protein sequence ID" value="WBR14476.1"/>
    <property type="molecule type" value="Genomic_DNA"/>
</dbReference>
<evidence type="ECO:0000313" key="2">
    <source>
        <dbReference type="EMBL" id="WBR14476.1"/>
    </source>
</evidence>
<reference evidence="2" key="1">
    <citation type="submission" date="2022-06" db="EMBL/GenBank/DDBJ databases">
        <authorList>
            <person name="Legendre M."/>
            <person name="Claverie J.-M."/>
            <person name="Alempic J.-M."/>
            <person name="Abergel C."/>
        </authorList>
    </citation>
    <scope>NUCLEOTIDE SEQUENCE</scope>
    <source>
        <strain evidence="2">Kuranda</strain>
    </source>
</reference>
<proteinExistence type="predicted"/>
<evidence type="ECO:0000313" key="3">
    <source>
        <dbReference type="Proteomes" id="UP001185135"/>
    </source>
</evidence>
<feature type="region of interest" description="Disordered" evidence="1">
    <location>
        <begin position="1"/>
        <end position="44"/>
    </location>
</feature>
<protein>
    <submittedName>
        <fullName evidence="2">Uncharacterized protein</fullName>
    </submittedName>
</protein>
<feature type="compositionally biased region" description="Low complexity" evidence="1">
    <location>
        <begin position="116"/>
        <end position="130"/>
    </location>
</feature>
<organism evidence="2 3">
    <name type="scientific">Pandoravirus kuranda</name>
    <dbReference type="NCBI Taxonomy" id="3019033"/>
    <lineage>
        <taxon>Viruses</taxon>
        <taxon>Pandoravirus</taxon>
    </lineage>
</organism>
<name>A0AA95J7K2_9VIRU</name>